<feature type="coiled-coil region" evidence="5">
    <location>
        <begin position="148"/>
        <end position="282"/>
    </location>
</feature>
<dbReference type="GO" id="GO:0005882">
    <property type="term" value="C:intermediate filament"/>
    <property type="evidence" value="ECO:0007669"/>
    <property type="project" value="UniProtKB-KW"/>
</dbReference>
<evidence type="ECO:0000313" key="8">
    <source>
        <dbReference type="EMBL" id="GAB0201366.1"/>
    </source>
</evidence>
<dbReference type="InterPro" id="IPR018039">
    <property type="entry name" value="IF_conserved"/>
</dbReference>
<dbReference type="SUPFAM" id="SSF46579">
    <property type="entry name" value="Prefoldin"/>
    <property type="match status" value="1"/>
</dbReference>
<evidence type="ECO:0000313" key="9">
    <source>
        <dbReference type="Proteomes" id="UP001623348"/>
    </source>
</evidence>
<dbReference type="PANTHER" id="PTHR45616">
    <property type="entry name" value="GATA-TYPE DOMAIN-CONTAINING PROTEIN"/>
    <property type="match status" value="1"/>
</dbReference>
<protein>
    <submittedName>
        <fullName evidence="8">Keratin, type II cytoskeletal 5-like</fullName>
    </submittedName>
</protein>
<evidence type="ECO:0000256" key="6">
    <source>
        <dbReference type="SAM" id="MobiDB-lite"/>
    </source>
</evidence>
<dbReference type="SUPFAM" id="SSF64593">
    <property type="entry name" value="Intermediate filament protein, coiled coil region"/>
    <property type="match status" value="5"/>
</dbReference>
<feature type="coiled-coil region" evidence="5">
    <location>
        <begin position="355"/>
        <end position="435"/>
    </location>
</feature>
<evidence type="ECO:0000259" key="7">
    <source>
        <dbReference type="PROSITE" id="PS51842"/>
    </source>
</evidence>
<feature type="domain" description="IF rod" evidence="7">
    <location>
        <begin position="144"/>
        <end position="457"/>
    </location>
</feature>
<dbReference type="InterPro" id="IPR003054">
    <property type="entry name" value="Keratin_II"/>
</dbReference>
<comment type="similarity">
    <text evidence="3 4">Belongs to the intermediate filament family.</text>
</comment>
<dbReference type="Proteomes" id="UP001623348">
    <property type="component" value="Unassembled WGS sequence"/>
</dbReference>
<organism evidence="8 9">
    <name type="scientific">Grus japonensis</name>
    <name type="common">Japanese crane</name>
    <name type="synonym">Red-crowned crane</name>
    <dbReference type="NCBI Taxonomy" id="30415"/>
    <lineage>
        <taxon>Eukaryota</taxon>
        <taxon>Metazoa</taxon>
        <taxon>Chordata</taxon>
        <taxon>Craniata</taxon>
        <taxon>Vertebrata</taxon>
        <taxon>Euteleostomi</taxon>
        <taxon>Archelosauria</taxon>
        <taxon>Archosauria</taxon>
        <taxon>Dinosauria</taxon>
        <taxon>Saurischia</taxon>
        <taxon>Theropoda</taxon>
        <taxon>Coelurosauria</taxon>
        <taxon>Aves</taxon>
        <taxon>Neognathae</taxon>
        <taxon>Neoaves</taxon>
        <taxon>Gruiformes</taxon>
        <taxon>Gruidae</taxon>
        <taxon>Grus</taxon>
    </lineage>
</organism>
<dbReference type="Pfam" id="PF16208">
    <property type="entry name" value="Keratin_2_head"/>
    <property type="match status" value="2"/>
</dbReference>
<evidence type="ECO:0000256" key="3">
    <source>
        <dbReference type="ARBA" id="ARBA00061646"/>
    </source>
</evidence>
<feature type="domain" description="IF rod" evidence="7">
    <location>
        <begin position="501"/>
        <end position="812"/>
    </location>
</feature>
<dbReference type="FunFam" id="1.20.5.500:FF:000001">
    <property type="entry name" value="Type II keratin 23"/>
    <property type="match status" value="2"/>
</dbReference>
<dbReference type="EMBL" id="BAAFJT010000031">
    <property type="protein sequence ID" value="GAB0201366.1"/>
    <property type="molecule type" value="Genomic_DNA"/>
</dbReference>
<evidence type="ECO:0000256" key="1">
    <source>
        <dbReference type="ARBA" id="ARBA00022754"/>
    </source>
</evidence>
<dbReference type="FunFam" id="1.20.5.1160:FF:000001">
    <property type="entry name" value="Keratin type II"/>
    <property type="match status" value="2"/>
</dbReference>
<dbReference type="PRINTS" id="PR01276">
    <property type="entry name" value="TYPE2KERATIN"/>
</dbReference>
<comment type="caution">
    <text evidence="8">The sequence shown here is derived from an EMBL/GenBank/DDBJ whole genome shotgun (WGS) entry which is preliminary data.</text>
</comment>
<dbReference type="PANTHER" id="PTHR45616:SF39">
    <property type="entry name" value="KERATIN, TYPE II CYTOSKELETAL 6A-RELATED"/>
    <property type="match status" value="1"/>
</dbReference>
<dbReference type="FunFam" id="1.20.5.170:FF:000004">
    <property type="entry name" value="Keratin, type II cytoskeletal 5"/>
    <property type="match status" value="2"/>
</dbReference>
<feature type="coiled-coil region" evidence="5">
    <location>
        <begin position="498"/>
        <end position="525"/>
    </location>
</feature>
<dbReference type="SMART" id="SM01391">
    <property type="entry name" value="Filament"/>
    <property type="match status" value="2"/>
</dbReference>
<evidence type="ECO:0000256" key="2">
    <source>
        <dbReference type="ARBA" id="ARBA00023054"/>
    </source>
</evidence>
<proteinExistence type="inferred from homology"/>
<dbReference type="Gene3D" id="1.20.5.170">
    <property type="match status" value="2"/>
</dbReference>
<dbReference type="InterPro" id="IPR039008">
    <property type="entry name" value="IF_rod_dom"/>
</dbReference>
<keyword evidence="2 5" id="KW-0175">Coiled coil</keyword>
<dbReference type="PROSITE" id="PS51842">
    <property type="entry name" value="IF_ROD_2"/>
    <property type="match status" value="2"/>
</dbReference>
<dbReference type="InterPro" id="IPR032444">
    <property type="entry name" value="Keratin_2_head"/>
</dbReference>
<evidence type="ECO:0000256" key="5">
    <source>
        <dbReference type="SAM" id="Coils"/>
    </source>
</evidence>
<keyword evidence="9" id="KW-1185">Reference proteome</keyword>
<sequence>MSRQCAARNQSKTGFSAASAFIPNASSISFCSRSASQGGSCGTTAGYGRFGGGFGSRSLYGLGGCKRISVAGRGGGFYGPAGFGAGTGISCGFGGAFGFGGGMGGPGFPVVPAGGIHEVSVNQSLLKPLNLEIDPNIQSIRKDEKDQIQTLNNKFASFIDKVRFLEQQNKVLETKWALLQEQGNKTVRNNIEPLFETYINNLRRQLNSLLTDKENLGGELNKVQSLAEDFKNKYEEEINKHTAVENEFVILKKEVDAAYMNKTELQARLDSLVEEIDFLRALYEAELSQVQTQISDTSVILTMDNNRSLDMDSIIAEVKAQYEDIANRSRAEAESWYQSRYEELQATAGRHGDDLRNTKQEISELNRHVQRLRSEIDSVKKQCASLQTAIADAEQRGEMAVKDARAKLAELEDALQKAKADLARQLREYQELMNVKLALDIEIATYRKLLEGEESRVGGAGFGFGGGCGPGGIQEVMVNQHLLVPLNLEIDPNMQRVRQEEKDQIKSLNNKFASFIDKVRFLEQQNKVLETKWSLLKDQKIVKNNLEPMFDAYISNMRRQLEALGGDRLRLSSELKAMQDAVEDFKIRYEEEINKRTTAENDFVLLKKDADAAYVNKVDLGTKVDALTDEINFLRALYEAELSQMQSQISDTSVVLSMDNNRNLDLNSIIAEVKTQYEDIANRSRAEAESWYQSKYEELQLTAGRHGDDLHNTKMEISEMNRMIQRLHSEIDSVKKQCASLQTAIADAEQRGEMAVKDARAKLAELEDALQQAKADLARQLREYQELMNVKLALDIEIATYRKLLEGEESRLAGEGVGAVNISVVSSGSSYGSGNTLGLGSGFSNRLSMGGSGASSSSGSCLAGGFSSGGGSSSSMRFVSKSTTKKSYRS</sequence>
<reference evidence="8 9" key="1">
    <citation type="submission" date="2024-06" db="EMBL/GenBank/DDBJ databases">
        <title>The draft genome of Grus japonensis, version 3.</title>
        <authorList>
            <person name="Nabeshima K."/>
            <person name="Suzuki S."/>
            <person name="Onuma M."/>
        </authorList>
    </citation>
    <scope>NUCLEOTIDE SEQUENCE [LARGE SCALE GENOMIC DNA]</scope>
    <source>
        <strain evidence="8 9">451A</strain>
    </source>
</reference>
<keyword evidence="1 4" id="KW-0403">Intermediate filament</keyword>
<name>A0ABC9XVG4_GRUJA</name>
<feature type="region of interest" description="Disordered" evidence="6">
    <location>
        <begin position="865"/>
        <end position="890"/>
    </location>
</feature>
<dbReference type="AlphaFoldDB" id="A0ABC9XVG4"/>
<dbReference type="Gene3D" id="1.20.5.500">
    <property type="entry name" value="Single helix bin"/>
    <property type="match status" value="2"/>
</dbReference>
<evidence type="ECO:0000256" key="4">
    <source>
        <dbReference type="RuleBase" id="RU000685"/>
    </source>
</evidence>
<feature type="coiled-coil region" evidence="5">
    <location>
        <begin position="710"/>
        <end position="790"/>
    </location>
</feature>
<dbReference type="Pfam" id="PF00038">
    <property type="entry name" value="Filament"/>
    <property type="match status" value="2"/>
</dbReference>
<gene>
    <name evidence="8" type="ORF">GRJ2_002602200</name>
</gene>
<accession>A0ABC9XVG4</accession>
<dbReference type="PROSITE" id="PS00226">
    <property type="entry name" value="IF_ROD_1"/>
    <property type="match status" value="2"/>
</dbReference>
<dbReference type="Gene3D" id="1.20.5.1160">
    <property type="entry name" value="Vasodilator-stimulated phosphoprotein"/>
    <property type="match status" value="2"/>
</dbReference>